<keyword evidence="2 6" id="KW-0812">Transmembrane</keyword>
<comment type="subcellular location">
    <subcellularLocation>
        <location evidence="1">Membrane</location>
        <topology evidence="1">Multi-pass membrane protein</topology>
    </subcellularLocation>
</comment>
<evidence type="ECO:0000256" key="5">
    <source>
        <dbReference type="ARBA" id="ARBA00023136"/>
    </source>
</evidence>
<dbReference type="EMBL" id="MN739316">
    <property type="protein sequence ID" value="QHS98386.1"/>
    <property type="molecule type" value="Genomic_DNA"/>
</dbReference>
<dbReference type="Pfam" id="PF05875">
    <property type="entry name" value="Ceramidase"/>
    <property type="match status" value="1"/>
</dbReference>
<dbReference type="PANTHER" id="PTHR46187:SF3">
    <property type="entry name" value="ALKALINE CERAMIDASE 3"/>
    <property type="match status" value="1"/>
</dbReference>
<evidence type="ECO:0000256" key="6">
    <source>
        <dbReference type="SAM" id="Phobius"/>
    </source>
</evidence>
<evidence type="ECO:0008006" key="8">
    <source>
        <dbReference type="Google" id="ProtNLM"/>
    </source>
</evidence>
<dbReference type="GO" id="GO:0016811">
    <property type="term" value="F:hydrolase activity, acting on carbon-nitrogen (but not peptide) bonds, in linear amides"/>
    <property type="evidence" value="ECO:0007669"/>
    <property type="project" value="InterPro"/>
</dbReference>
<evidence type="ECO:0000256" key="2">
    <source>
        <dbReference type="ARBA" id="ARBA00022692"/>
    </source>
</evidence>
<evidence type="ECO:0000256" key="1">
    <source>
        <dbReference type="ARBA" id="ARBA00004141"/>
    </source>
</evidence>
<protein>
    <recommendedName>
        <fullName evidence="8">Ceramidase</fullName>
    </recommendedName>
</protein>
<feature type="transmembrane region" description="Helical" evidence="6">
    <location>
        <begin position="150"/>
        <end position="166"/>
    </location>
</feature>
<keyword evidence="5 6" id="KW-0472">Membrane</keyword>
<proteinExistence type="predicted"/>
<name>A0A6C0C203_9ZZZZ</name>
<dbReference type="GO" id="GO:0046514">
    <property type="term" value="P:ceramide catabolic process"/>
    <property type="evidence" value="ECO:0007669"/>
    <property type="project" value="TreeGrafter"/>
</dbReference>
<organism evidence="7">
    <name type="scientific">viral metagenome</name>
    <dbReference type="NCBI Taxonomy" id="1070528"/>
    <lineage>
        <taxon>unclassified sequences</taxon>
        <taxon>metagenomes</taxon>
        <taxon>organismal metagenomes</taxon>
    </lineage>
</organism>
<feature type="transmembrane region" description="Helical" evidence="6">
    <location>
        <begin position="178"/>
        <end position="197"/>
    </location>
</feature>
<evidence type="ECO:0000256" key="3">
    <source>
        <dbReference type="ARBA" id="ARBA00022801"/>
    </source>
</evidence>
<feature type="transmembrane region" description="Helical" evidence="6">
    <location>
        <begin position="57"/>
        <end position="78"/>
    </location>
</feature>
<accession>A0A6C0C203</accession>
<feature type="transmembrane region" description="Helical" evidence="6">
    <location>
        <begin position="33"/>
        <end position="51"/>
    </location>
</feature>
<keyword evidence="3" id="KW-0378">Hydrolase</keyword>
<evidence type="ECO:0000256" key="4">
    <source>
        <dbReference type="ARBA" id="ARBA00022989"/>
    </source>
</evidence>
<evidence type="ECO:0000313" key="7">
    <source>
        <dbReference type="EMBL" id="QHS98386.1"/>
    </source>
</evidence>
<sequence length="198" mass="23618">MEYKNCSVAYWGEPDIELKFCENKYETPYIAEYYNSMTAISYMIVGFILIFNKRREAGIWTIFLGIGTFVMHTTLRYYGKWMDEVSMLMLEMVAIKRVMIQYDVYIDYLSFFVFILYFFINNSHFFIVMFFGLLLFIGHKTYYKLKESGILCYTFLMTVSILFWIIDQLFCDYSSNYNFHALWHVGTALAILFGMLAI</sequence>
<reference evidence="7" key="1">
    <citation type="journal article" date="2020" name="Nature">
        <title>Giant virus diversity and host interactions through global metagenomics.</title>
        <authorList>
            <person name="Schulz F."/>
            <person name="Roux S."/>
            <person name="Paez-Espino D."/>
            <person name="Jungbluth S."/>
            <person name="Walsh D.A."/>
            <person name="Denef V.J."/>
            <person name="McMahon K.D."/>
            <person name="Konstantinidis K.T."/>
            <person name="Eloe-Fadrosh E.A."/>
            <person name="Kyrpides N.C."/>
            <person name="Woyke T."/>
        </authorList>
    </citation>
    <scope>NUCLEOTIDE SEQUENCE</scope>
    <source>
        <strain evidence="7">GVMAG-M-3300020185-18</strain>
    </source>
</reference>
<dbReference type="GO" id="GO:0046513">
    <property type="term" value="P:ceramide biosynthetic process"/>
    <property type="evidence" value="ECO:0007669"/>
    <property type="project" value="TreeGrafter"/>
</dbReference>
<keyword evidence="4 6" id="KW-1133">Transmembrane helix</keyword>
<dbReference type="GO" id="GO:0005789">
    <property type="term" value="C:endoplasmic reticulum membrane"/>
    <property type="evidence" value="ECO:0007669"/>
    <property type="project" value="TreeGrafter"/>
</dbReference>
<dbReference type="AlphaFoldDB" id="A0A6C0C203"/>
<dbReference type="InterPro" id="IPR008901">
    <property type="entry name" value="ACER"/>
</dbReference>
<dbReference type="PANTHER" id="PTHR46187">
    <property type="entry name" value="ALKALINE CERAMIDASE 3"/>
    <property type="match status" value="1"/>
</dbReference>